<organism evidence="2 3">
    <name type="scientific">Photobacterium gaetbulicola</name>
    <dbReference type="NCBI Taxonomy" id="1295392"/>
    <lineage>
        <taxon>Bacteria</taxon>
        <taxon>Pseudomonadati</taxon>
        <taxon>Pseudomonadota</taxon>
        <taxon>Gammaproteobacteria</taxon>
        <taxon>Vibrionales</taxon>
        <taxon>Vibrionaceae</taxon>
        <taxon>Photobacterium</taxon>
    </lineage>
</organism>
<protein>
    <recommendedName>
        <fullName evidence="4">C4-dicarboxylate ABC transporter substrate-binding protein</fullName>
    </recommendedName>
</protein>
<comment type="caution">
    <text evidence="2">The sequence shown here is derived from an EMBL/GenBank/DDBJ whole genome shotgun (WGS) entry which is preliminary data.</text>
</comment>
<proteinExistence type="predicted"/>
<name>A0A0B9GAA2_9GAMM</name>
<dbReference type="AlphaFoldDB" id="A0A0B9GAA2"/>
<dbReference type="InterPro" id="IPR011852">
    <property type="entry name" value="TRAP_TAXI"/>
</dbReference>
<reference evidence="2 3" key="1">
    <citation type="submission" date="2014-12" db="EMBL/GenBank/DDBJ databases">
        <title>Genome sequencing of Photobacterium gaetbulicola AD005a.</title>
        <authorList>
            <person name="Adrian T.G.S."/>
            <person name="Chan K.G."/>
        </authorList>
    </citation>
    <scope>NUCLEOTIDE SEQUENCE [LARGE SCALE GENOMIC DNA]</scope>
    <source>
        <strain evidence="2 3">AD005a</strain>
    </source>
</reference>
<dbReference type="RefSeq" id="WP_039466855.1">
    <property type="nucleotide sequence ID" value="NZ_JWLZ01000191.1"/>
</dbReference>
<accession>A0A0B9GAA2</accession>
<evidence type="ECO:0000313" key="3">
    <source>
        <dbReference type="Proteomes" id="UP000031278"/>
    </source>
</evidence>
<feature type="chain" id="PRO_5002128167" description="C4-dicarboxylate ABC transporter substrate-binding protein" evidence="1">
    <location>
        <begin position="23"/>
        <end position="333"/>
    </location>
</feature>
<dbReference type="PANTHER" id="PTHR42941">
    <property type="entry name" value="SLL1037 PROTEIN"/>
    <property type="match status" value="1"/>
</dbReference>
<dbReference type="Proteomes" id="UP000031278">
    <property type="component" value="Unassembled WGS sequence"/>
</dbReference>
<dbReference type="NCBIfam" id="TIGR02122">
    <property type="entry name" value="TRAP_TAXI"/>
    <property type="match status" value="1"/>
</dbReference>
<sequence length="333" mass="36146">MNLKPTLPLYMVASICASGALASEVPIELSIQAQQPGSSFYSYATTISRLLNDSFPKGSNIQIIPRGGSTSNPTILNAGRADIAFALSYTAKLAYDGDESVYGNRGAHKNIMGITGGMHNSYTLVMARKGYVESTGYTTLEEMLNSDKNKPVLGMKPQGSVAIPIADTILKSVGSSVEQMRSERKLVQAQPSQLGELMRDNRIDVYIDNVPVNHAGVTEVSLTNDLVFIPLPTSAIETLQNQGMFGAELPTDTYRGMNDEYVTTATGMVIMANKEVPEDVVYNFTKTLIEGRTALVSENAALENWDPRTAKEIEFSAVPLHPGAQKYYESLGW</sequence>
<evidence type="ECO:0000256" key="1">
    <source>
        <dbReference type="SAM" id="SignalP"/>
    </source>
</evidence>
<keyword evidence="1" id="KW-0732">Signal</keyword>
<dbReference type="EMBL" id="JWLZ01000191">
    <property type="protein sequence ID" value="KHT61830.1"/>
    <property type="molecule type" value="Genomic_DNA"/>
</dbReference>
<dbReference type="PANTHER" id="PTHR42941:SF1">
    <property type="entry name" value="SLL1037 PROTEIN"/>
    <property type="match status" value="1"/>
</dbReference>
<dbReference type="SUPFAM" id="SSF53850">
    <property type="entry name" value="Periplasmic binding protein-like II"/>
    <property type="match status" value="1"/>
</dbReference>
<feature type="signal peptide" evidence="1">
    <location>
        <begin position="1"/>
        <end position="22"/>
    </location>
</feature>
<dbReference type="Gene3D" id="3.40.190.10">
    <property type="entry name" value="Periplasmic binding protein-like II"/>
    <property type="match status" value="2"/>
</dbReference>
<evidence type="ECO:0000313" key="2">
    <source>
        <dbReference type="EMBL" id="KHT61830.1"/>
    </source>
</evidence>
<dbReference type="Pfam" id="PF16868">
    <property type="entry name" value="NMT1_3"/>
    <property type="match status" value="1"/>
</dbReference>
<gene>
    <name evidence="2" type="ORF">RJ45_20720</name>
</gene>
<evidence type="ECO:0008006" key="4">
    <source>
        <dbReference type="Google" id="ProtNLM"/>
    </source>
</evidence>